<comment type="caution">
    <text evidence="1">The sequence shown here is derived from an EMBL/GenBank/DDBJ whole genome shotgun (WGS) entry which is preliminary data.</text>
</comment>
<dbReference type="EMBL" id="SPSB01000003">
    <property type="protein sequence ID" value="TFV94791.1"/>
    <property type="molecule type" value="Genomic_DNA"/>
</dbReference>
<name>A0A4Y9QQ66_9BACT</name>
<gene>
    <name evidence="1" type="ORF">E4S40_10815</name>
</gene>
<protein>
    <submittedName>
        <fullName evidence="1">Uncharacterized protein</fullName>
    </submittedName>
</protein>
<dbReference type="OrthoDB" id="674183at2"/>
<proteinExistence type="predicted"/>
<evidence type="ECO:0000313" key="2">
    <source>
        <dbReference type="Proteomes" id="UP000297647"/>
    </source>
</evidence>
<evidence type="ECO:0000313" key="1">
    <source>
        <dbReference type="EMBL" id="TFV94791.1"/>
    </source>
</evidence>
<sequence length="141" mass="16630">MTDSPFGPKPEKEVILRPKIELDSEFKQMAEEYAIQEQQVIVHCRFYPSIFYSPRLRIWPSTFLRPKGSSKPSKLLQAFNISFYPDWKEIHPHNPHDFTLIFEGLPKDCLVFDLIEEIPEPGGFCVRDIKRNHSDVYHIRV</sequence>
<accession>A0A4Y9QQ66</accession>
<dbReference type="Proteomes" id="UP000297647">
    <property type="component" value="Unassembled WGS sequence"/>
</dbReference>
<organism evidence="1 2">
    <name type="scientific">Algoriphagus kandeliae</name>
    <dbReference type="NCBI Taxonomy" id="2562278"/>
    <lineage>
        <taxon>Bacteria</taxon>
        <taxon>Pseudomonadati</taxon>
        <taxon>Bacteroidota</taxon>
        <taxon>Cytophagia</taxon>
        <taxon>Cytophagales</taxon>
        <taxon>Cyclobacteriaceae</taxon>
        <taxon>Algoriphagus</taxon>
    </lineage>
</organism>
<dbReference type="AlphaFoldDB" id="A0A4Y9QQ66"/>
<keyword evidence="2" id="KW-1185">Reference proteome</keyword>
<reference evidence="1 2" key="1">
    <citation type="submission" date="2019-03" db="EMBL/GenBank/DDBJ databases">
        <title>Algoriphagus sp. nov, a new strain isolated from root system soil of mangrove plant Kandelia.</title>
        <authorList>
            <person name="Yin Q."/>
            <person name="Wang K."/>
            <person name="Song Z."/>
        </authorList>
    </citation>
    <scope>NUCLEOTIDE SEQUENCE [LARGE SCALE GENOMIC DNA]</scope>
    <source>
        <strain evidence="1 2">XY-J91</strain>
    </source>
</reference>